<comment type="similarity">
    <text evidence="2 4">Belongs to the Nudix hydrolase family.</text>
</comment>
<dbReference type="InterPro" id="IPR000086">
    <property type="entry name" value="NUDIX_hydrolase_dom"/>
</dbReference>
<comment type="caution">
    <text evidence="6">The sequence shown here is derived from an EMBL/GenBank/DDBJ whole genome shotgun (WGS) entry which is preliminary data.</text>
</comment>
<reference evidence="6 7" key="1">
    <citation type="submission" date="2023-10" db="EMBL/GenBank/DDBJ databases">
        <title>Saccharopolyspora sp. nov., isolated from mangrove soil.</title>
        <authorList>
            <person name="Lu Y."/>
            <person name="Liu W."/>
        </authorList>
    </citation>
    <scope>NUCLEOTIDE SEQUENCE [LARGE SCALE GENOMIC DNA]</scope>
    <source>
        <strain evidence="6 7">S2-29</strain>
    </source>
</reference>
<dbReference type="CDD" id="cd04683">
    <property type="entry name" value="NUDIX_Hydrolase"/>
    <property type="match status" value="1"/>
</dbReference>
<dbReference type="PANTHER" id="PTHR43046:SF16">
    <property type="entry name" value="ADP-RIBOSE PYROPHOSPHATASE YJHB-RELATED"/>
    <property type="match status" value="1"/>
</dbReference>
<proteinExistence type="inferred from homology"/>
<dbReference type="SUPFAM" id="SSF55811">
    <property type="entry name" value="Nudix"/>
    <property type="match status" value="1"/>
</dbReference>
<dbReference type="Proteomes" id="UP001327093">
    <property type="component" value="Unassembled WGS sequence"/>
</dbReference>
<evidence type="ECO:0000256" key="3">
    <source>
        <dbReference type="ARBA" id="ARBA00022801"/>
    </source>
</evidence>
<dbReference type="InterPro" id="IPR020084">
    <property type="entry name" value="NUDIX_hydrolase_CS"/>
</dbReference>
<dbReference type="RefSeq" id="WP_324267834.1">
    <property type="nucleotide sequence ID" value="NZ_JAWLNX010000018.1"/>
</dbReference>
<evidence type="ECO:0000313" key="7">
    <source>
        <dbReference type="Proteomes" id="UP001327093"/>
    </source>
</evidence>
<dbReference type="PANTHER" id="PTHR43046">
    <property type="entry name" value="GDP-MANNOSE MANNOSYL HYDROLASE"/>
    <property type="match status" value="1"/>
</dbReference>
<gene>
    <name evidence="6" type="ORF">R4I43_23395</name>
</gene>
<keyword evidence="3 4" id="KW-0378">Hydrolase</keyword>
<dbReference type="Pfam" id="PF00293">
    <property type="entry name" value="NUDIX"/>
    <property type="match status" value="1"/>
</dbReference>
<dbReference type="InterPro" id="IPR020476">
    <property type="entry name" value="Nudix_hydrolase"/>
</dbReference>
<comment type="cofactor">
    <cofactor evidence="1">
        <name>Mg(2+)</name>
        <dbReference type="ChEBI" id="CHEBI:18420"/>
    </cofactor>
</comment>
<dbReference type="PRINTS" id="PR00502">
    <property type="entry name" value="NUDIXFAMILY"/>
</dbReference>
<feature type="domain" description="Nudix hydrolase" evidence="5">
    <location>
        <begin position="4"/>
        <end position="133"/>
    </location>
</feature>
<evidence type="ECO:0000256" key="2">
    <source>
        <dbReference type="ARBA" id="ARBA00005582"/>
    </source>
</evidence>
<dbReference type="PROSITE" id="PS51462">
    <property type="entry name" value="NUDIX"/>
    <property type="match status" value="1"/>
</dbReference>
<dbReference type="EMBL" id="JAWLNX010000018">
    <property type="protein sequence ID" value="MEB3370355.1"/>
    <property type="molecule type" value="Genomic_DNA"/>
</dbReference>
<evidence type="ECO:0000259" key="5">
    <source>
        <dbReference type="PROSITE" id="PS51462"/>
    </source>
</evidence>
<name>A0ABU6AFS4_9PSEU</name>
<accession>A0ABU6AFS4</accession>
<organism evidence="6 7">
    <name type="scientific">Saccharopolyspora mangrovi</name>
    <dbReference type="NCBI Taxonomy" id="3082379"/>
    <lineage>
        <taxon>Bacteria</taxon>
        <taxon>Bacillati</taxon>
        <taxon>Actinomycetota</taxon>
        <taxon>Actinomycetes</taxon>
        <taxon>Pseudonocardiales</taxon>
        <taxon>Pseudonocardiaceae</taxon>
        <taxon>Saccharopolyspora</taxon>
    </lineage>
</organism>
<protein>
    <submittedName>
        <fullName evidence="6">NUDIX domain-containing protein</fullName>
    </submittedName>
</protein>
<evidence type="ECO:0000256" key="1">
    <source>
        <dbReference type="ARBA" id="ARBA00001946"/>
    </source>
</evidence>
<dbReference type="PROSITE" id="PS00893">
    <property type="entry name" value="NUDIX_BOX"/>
    <property type="match status" value="1"/>
</dbReference>
<sequence length="146" mass="16357">MVHRTVVDAHVMLVREGRVLLSRRRGSYGDGMWHLPSGKLDAGESLLEAAIREAREEIGVRIDAADLRHVHTLHAVAPGVEPRLGVFFEALDWRGEPENREPEKCYELAWFGFDDLPADIIAYPAAGLRAYREARPFGTLGWPQTG</sequence>
<evidence type="ECO:0000256" key="4">
    <source>
        <dbReference type="RuleBase" id="RU003476"/>
    </source>
</evidence>
<dbReference type="Gene3D" id="3.90.79.10">
    <property type="entry name" value="Nucleoside Triphosphate Pyrophosphohydrolase"/>
    <property type="match status" value="1"/>
</dbReference>
<evidence type="ECO:0000313" key="6">
    <source>
        <dbReference type="EMBL" id="MEB3370355.1"/>
    </source>
</evidence>
<keyword evidence="7" id="KW-1185">Reference proteome</keyword>
<dbReference type="InterPro" id="IPR015797">
    <property type="entry name" value="NUDIX_hydrolase-like_dom_sf"/>
</dbReference>